<reference evidence="7" key="2">
    <citation type="submission" date="2015-04" db="EMBL/GenBank/DDBJ databases">
        <title>The complete genome sequence of Erythrobacter sp. s21-N3.</title>
        <authorList>
            <person name="Zhuang L."/>
            <person name="Liu Y."/>
            <person name="Shao Z."/>
        </authorList>
    </citation>
    <scope>NUCLEOTIDE SEQUENCE [LARGE SCALE GENOMIC DNA]</scope>
    <source>
        <strain evidence="7">s21-N3</strain>
    </source>
</reference>
<dbReference type="Pfam" id="PF04828">
    <property type="entry name" value="GFA"/>
    <property type="match status" value="1"/>
</dbReference>
<evidence type="ECO:0000313" key="6">
    <source>
        <dbReference type="EMBL" id="AKQ42034.1"/>
    </source>
</evidence>
<dbReference type="PANTHER" id="PTHR33337">
    <property type="entry name" value="GFA DOMAIN-CONTAINING PROTEIN"/>
    <property type="match status" value="1"/>
</dbReference>
<evidence type="ECO:0000259" key="5">
    <source>
        <dbReference type="PROSITE" id="PS51891"/>
    </source>
</evidence>
<proteinExistence type="inferred from homology"/>
<evidence type="ECO:0000256" key="1">
    <source>
        <dbReference type="ARBA" id="ARBA00005495"/>
    </source>
</evidence>
<keyword evidence="2" id="KW-0479">Metal-binding</keyword>
<dbReference type="GO" id="GO:0046872">
    <property type="term" value="F:metal ion binding"/>
    <property type="evidence" value="ECO:0007669"/>
    <property type="project" value="UniProtKB-KW"/>
</dbReference>
<dbReference type="EMBL" id="CP011310">
    <property type="protein sequence ID" value="AKQ42034.1"/>
    <property type="molecule type" value="Genomic_DNA"/>
</dbReference>
<dbReference type="InterPro" id="IPR011057">
    <property type="entry name" value="Mss4-like_sf"/>
</dbReference>
<dbReference type="GO" id="GO:0016846">
    <property type="term" value="F:carbon-sulfur lyase activity"/>
    <property type="evidence" value="ECO:0007669"/>
    <property type="project" value="InterPro"/>
</dbReference>
<evidence type="ECO:0000256" key="3">
    <source>
        <dbReference type="ARBA" id="ARBA00022833"/>
    </source>
</evidence>
<dbReference type="KEGG" id="ery:CP97_08390"/>
<dbReference type="PROSITE" id="PS51891">
    <property type="entry name" value="CENP_V_GFA"/>
    <property type="match status" value="1"/>
</dbReference>
<reference evidence="6 7" key="1">
    <citation type="journal article" date="2015" name="Int. J. Syst. Evol. Microbiol.">
        <title>Erythrobacter atlanticus sp. nov., a bacterium from ocean sediment able to degrade polycyclic aromatic hydrocarbons.</title>
        <authorList>
            <person name="Zhuang L."/>
            <person name="Liu Y."/>
            <person name="Wang L."/>
            <person name="Wang W."/>
            <person name="Shao Z."/>
        </authorList>
    </citation>
    <scope>NUCLEOTIDE SEQUENCE [LARGE SCALE GENOMIC DNA]</scope>
    <source>
        <strain evidence="7">s21-N3</strain>
    </source>
</reference>
<keyword evidence="3" id="KW-0862">Zinc</keyword>
<sequence>MKAKTMEGRCLCGGVTITLHAPKDHVEICHCNMCRRWGGAFYAALEGDSFTIDNSELVSTYQSSAWAERGFCSKCGSNLWYRFLPTGNRSFLAGLFTEADDLPVGQEIFVDEKVAWIALSGDHPRLTGEEIIEQAESAGFSFD</sequence>
<accession>A0A0H4VFZ9</accession>
<comment type="similarity">
    <text evidence="1">Belongs to the Gfa family.</text>
</comment>
<keyword evidence="4" id="KW-0456">Lyase</keyword>
<evidence type="ECO:0000313" key="7">
    <source>
        <dbReference type="Proteomes" id="UP000059113"/>
    </source>
</evidence>
<dbReference type="PANTHER" id="PTHR33337:SF40">
    <property type="entry name" value="CENP-V_GFA DOMAIN-CONTAINING PROTEIN-RELATED"/>
    <property type="match status" value="1"/>
</dbReference>
<dbReference type="OrthoDB" id="7186766at2"/>
<dbReference type="RefSeq" id="WP_063612398.1">
    <property type="nucleotide sequence ID" value="NZ_CP011310.1"/>
</dbReference>
<organism evidence="6 7">
    <name type="scientific">Aurantiacibacter atlanticus</name>
    <dbReference type="NCBI Taxonomy" id="1648404"/>
    <lineage>
        <taxon>Bacteria</taxon>
        <taxon>Pseudomonadati</taxon>
        <taxon>Pseudomonadota</taxon>
        <taxon>Alphaproteobacteria</taxon>
        <taxon>Sphingomonadales</taxon>
        <taxon>Erythrobacteraceae</taxon>
        <taxon>Aurantiacibacter</taxon>
    </lineage>
</organism>
<evidence type="ECO:0000256" key="2">
    <source>
        <dbReference type="ARBA" id="ARBA00022723"/>
    </source>
</evidence>
<dbReference type="Proteomes" id="UP000059113">
    <property type="component" value="Chromosome"/>
</dbReference>
<dbReference type="STRING" id="1648404.CP97_08390"/>
<dbReference type="InterPro" id="IPR006913">
    <property type="entry name" value="CENP-V/GFA"/>
</dbReference>
<gene>
    <name evidence="6" type="ORF">CP97_08390</name>
</gene>
<feature type="domain" description="CENP-V/GFA" evidence="5">
    <location>
        <begin position="6"/>
        <end position="143"/>
    </location>
</feature>
<evidence type="ECO:0000256" key="4">
    <source>
        <dbReference type="ARBA" id="ARBA00023239"/>
    </source>
</evidence>
<protein>
    <submittedName>
        <fullName evidence="6">Aldehyde-activating protein</fullName>
    </submittedName>
</protein>
<name>A0A0H4VFZ9_9SPHN</name>
<keyword evidence="7" id="KW-1185">Reference proteome</keyword>
<dbReference type="SUPFAM" id="SSF51316">
    <property type="entry name" value="Mss4-like"/>
    <property type="match status" value="1"/>
</dbReference>
<dbReference type="AlphaFoldDB" id="A0A0H4VFZ9"/>
<dbReference type="PATRIC" id="fig|1648404.4.peg.1745"/>
<dbReference type="Gene3D" id="3.90.1590.10">
    <property type="entry name" value="glutathione-dependent formaldehyde- activating enzyme (gfa)"/>
    <property type="match status" value="1"/>
</dbReference>